<evidence type="ECO:0000313" key="1">
    <source>
        <dbReference type="EMBL" id="CAK5273725.1"/>
    </source>
</evidence>
<accession>A0AAD2HF95</accession>
<proteinExistence type="predicted"/>
<protein>
    <submittedName>
        <fullName evidence="1">Uncharacterized protein</fullName>
    </submittedName>
</protein>
<name>A0AAD2HF95_9AGAR</name>
<feature type="non-terminal residue" evidence="1">
    <location>
        <position position="79"/>
    </location>
</feature>
<dbReference type="EMBL" id="CAVNYO010000399">
    <property type="protein sequence ID" value="CAK5273725.1"/>
    <property type="molecule type" value="Genomic_DNA"/>
</dbReference>
<keyword evidence="2" id="KW-1185">Reference proteome</keyword>
<comment type="caution">
    <text evidence="1">The sequence shown here is derived from an EMBL/GenBank/DDBJ whole genome shotgun (WGS) entry which is preliminary data.</text>
</comment>
<reference evidence="1" key="1">
    <citation type="submission" date="2023-11" db="EMBL/GenBank/DDBJ databases">
        <authorList>
            <person name="De Vega J J."/>
            <person name="De Vega J J."/>
        </authorList>
    </citation>
    <scope>NUCLEOTIDE SEQUENCE</scope>
</reference>
<dbReference type="AlphaFoldDB" id="A0AAD2HF95"/>
<dbReference type="Proteomes" id="UP001295794">
    <property type="component" value="Unassembled WGS sequence"/>
</dbReference>
<sequence>MCPRYPLTSLSLQTRGYPNESDVEIGRVTGKLGNAIGHQIWPRQIICVSKYVLGNAGQYDPSHGEEERKTSPLYLFGIR</sequence>
<evidence type="ECO:0000313" key="2">
    <source>
        <dbReference type="Proteomes" id="UP001295794"/>
    </source>
</evidence>
<gene>
    <name evidence="1" type="ORF">MYCIT1_LOCUS20386</name>
</gene>
<organism evidence="1 2">
    <name type="scientific">Mycena citricolor</name>
    <dbReference type="NCBI Taxonomy" id="2018698"/>
    <lineage>
        <taxon>Eukaryota</taxon>
        <taxon>Fungi</taxon>
        <taxon>Dikarya</taxon>
        <taxon>Basidiomycota</taxon>
        <taxon>Agaricomycotina</taxon>
        <taxon>Agaricomycetes</taxon>
        <taxon>Agaricomycetidae</taxon>
        <taxon>Agaricales</taxon>
        <taxon>Marasmiineae</taxon>
        <taxon>Mycenaceae</taxon>
        <taxon>Mycena</taxon>
    </lineage>
</organism>